<sequence length="174" mass="20566">MAEEDRIQDIEANIDPKFGDVVYYWVMPEFHRHERTAVWYGVFVVFMLGLIVWSVVSANYIFSVFLVLFGMYLVMQHFRDPENVPVVILTTGLAIGDHYHTWDEVSEFFIVFNPPEVAKLYFNFVKRSHPIVSIDIPDNLDPNELREELLEYVDENLDKDQETLTDVVRRLYKL</sequence>
<feature type="transmembrane region" description="Helical" evidence="1">
    <location>
        <begin position="37"/>
        <end position="53"/>
    </location>
</feature>
<protein>
    <recommendedName>
        <fullName evidence="4">DUF5673 domain-containing protein</fullName>
    </recommendedName>
</protein>
<proteinExistence type="predicted"/>
<dbReference type="STRING" id="1802389.A3C17_04380"/>
<accession>A0A1F7TYB1</accession>
<dbReference type="EMBL" id="MGDX01000030">
    <property type="protein sequence ID" value="OGL70427.1"/>
    <property type="molecule type" value="Genomic_DNA"/>
</dbReference>
<keyword evidence="1" id="KW-0472">Membrane</keyword>
<evidence type="ECO:0000313" key="2">
    <source>
        <dbReference type="EMBL" id="OGL70427.1"/>
    </source>
</evidence>
<reference evidence="2 3" key="1">
    <citation type="journal article" date="2016" name="Nat. Commun.">
        <title>Thousands of microbial genomes shed light on interconnected biogeochemical processes in an aquifer system.</title>
        <authorList>
            <person name="Anantharaman K."/>
            <person name="Brown C.T."/>
            <person name="Hug L.A."/>
            <person name="Sharon I."/>
            <person name="Castelle C.J."/>
            <person name="Probst A.J."/>
            <person name="Thomas B.C."/>
            <person name="Singh A."/>
            <person name="Wilkins M.J."/>
            <person name="Karaoz U."/>
            <person name="Brodie E.L."/>
            <person name="Williams K.H."/>
            <person name="Hubbard S.S."/>
            <person name="Banfield J.F."/>
        </authorList>
    </citation>
    <scope>NUCLEOTIDE SEQUENCE [LARGE SCALE GENOMIC DNA]</scope>
</reference>
<organism evidence="2 3">
    <name type="scientific">Candidatus Uhrbacteria bacterium RIFCSPHIGHO2_02_FULL_53_13</name>
    <dbReference type="NCBI Taxonomy" id="1802389"/>
    <lineage>
        <taxon>Bacteria</taxon>
        <taxon>Candidatus Uhriibacteriota</taxon>
    </lineage>
</organism>
<keyword evidence="1" id="KW-0812">Transmembrane</keyword>
<dbReference type="AlphaFoldDB" id="A0A1F7TYB1"/>
<evidence type="ECO:0008006" key="4">
    <source>
        <dbReference type="Google" id="ProtNLM"/>
    </source>
</evidence>
<evidence type="ECO:0000313" key="3">
    <source>
        <dbReference type="Proteomes" id="UP000177097"/>
    </source>
</evidence>
<name>A0A1F7TYB1_9BACT</name>
<gene>
    <name evidence="2" type="ORF">A3C17_04380</name>
</gene>
<evidence type="ECO:0000256" key="1">
    <source>
        <dbReference type="SAM" id="Phobius"/>
    </source>
</evidence>
<comment type="caution">
    <text evidence="2">The sequence shown here is derived from an EMBL/GenBank/DDBJ whole genome shotgun (WGS) entry which is preliminary data.</text>
</comment>
<dbReference type="Proteomes" id="UP000177097">
    <property type="component" value="Unassembled WGS sequence"/>
</dbReference>
<keyword evidence="1" id="KW-1133">Transmembrane helix</keyword>